<evidence type="ECO:0000313" key="5">
    <source>
        <dbReference type="Proteomes" id="UP001596956"/>
    </source>
</evidence>
<feature type="transmembrane region" description="Helical" evidence="2">
    <location>
        <begin position="286"/>
        <end position="307"/>
    </location>
</feature>
<feature type="transmembrane region" description="Helical" evidence="2">
    <location>
        <begin position="252"/>
        <end position="274"/>
    </location>
</feature>
<dbReference type="EC" id="1.14.19.-" evidence="4"/>
<evidence type="ECO:0000256" key="2">
    <source>
        <dbReference type="SAM" id="Phobius"/>
    </source>
</evidence>
<evidence type="ECO:0000256" key="1">
    <source>
        <dbReference type="SAM" id="MobiDB-lite"/>
    </source>
</evidence>
<feature type="region of interest" description="Disordered" evidence="1">
    <location>
        <begin position="1"/>
        <end position="38"/>
    </location>
</feature>
<proteinExistence type="predicted"/>
<evidence type="ECO:0000259" key="3">
    <source>
        <dbReference type="Pfam" id="PF00487"/>
    </source>
</evidence>
<feature type="transmembrane region" description="Helical" evidence="2">
    <location>
        <begin position="130"/>
        <end position="152"/>
    </location>
</feature>
<organism evidence="4 5">
    <name type="scientific">Streptomonospora algeriensis</name>
    <dbReference type="NCBI Taxonomy" id="995084"/>
    <lineage>
        <taxon>Bacteria</taxon>
        <taxon>Bacillati</taxon>
        <taxon>Actinomycetota</taxon>
        <taxon>Actinomycetes</taxon>
        <taxon>Streptosporangiales</taxon>
        <taxon>Nocardiopsidaceae</taxon>
        <taxon>Streptomonospora</taxon>
    </lineage>
</organism>
<dbReference type="EMBL" id="JBHTHR010000050">
    <property type="protein sequence ID" value="MFD0800405.1"/>
    <property type="molecule type" value="Genomic_DNA"/>
</dbReference>
<keyword evidence="2" id="KW-0472">Membrane</keyword>
<dbReference type="Proteomes" id="UP001596956">
    <property type="component" value="Unassembled WGS sequence"/>
</dbReference>
<dbReference type="Pfam" id="PF00487">
    <property type="entry name" value="FA_desaturase"/>
    <property type="match status" value="1"/>
</dbReference>
<dbReference type="InterPro" id="IPR012340">
    <property type="entry name" value="NA-bd_OB-fold"/>
</dbReference>
<dbReference type="Gene3D" id="2.40.50.140">
    <property type="entry name" value="Nucleic acid-binding proteins"/>
    <property type="match status" value="1"/>
</dbReference>
<evidence type="ECO:0000313" key="4">
    <source>
        <dbReference type="EMBL" id="MFD0800405.1"/>
    </source>
</evidence>
<dbReference type="PANTHER" id="PTHR19353:SF19">
    <property type="entry name" value="DELTA(5) FATTY ACID DESATURASE C-RELATED"/>
    <property type="match status" value="1"/>
</dbReference>
<keyword evidence="5" id="KW-1185">Reference proteome</keyword>
<feature type="domain" description="Fatty acid desaturase" evidence="3">
    <location>
        <begin position="150"/>
        <end position="410"/>
    </location>
</feature>
<protein>
    <submittedName>
        <fullName evidence="4">Fatty acid desaturase</fullName>
        <ecNumber evidence="4">1.14.19.-</ecNumber>
    </submittedName>
</protein>
<comment type="caution">
    <text evidence="4">The sequence shown here is derived from an EMBL/GenBank/DDBJ whole genome shotgun (WGS) entry which is preliminary data.</text>
</comment>
<keyword evidence="2" id="KW-0812">Transmembrane</keyword>
<reference evidence="5" key="1">
    <citation type="journal article" date="2019" name="Int. J. Syst. Evol. Microbiol.">
        <title>The Global Catalogue of Microorganisms (GCM) 10K type strain sequencing project: providing services to taxonomists for standard genome sequencing and annotation.</title>
        <authorList>
            <consortium name="The Broad Institute Genomics Platform"/>
            <consortium name="The Broad Institute Genome Sequencing Center for Infectious Disease"/>
            <person name="Wu L."/>
            <person name="Ma J."/>
        </authorList>
    </citation>
    <scope>NUCLEOTIDE SEQUENCE [LARGE SCALE GENOMIC DNA]</scope>
    <source>
        <strain evidence="5">CCUG 63369</strain>
    </source>
</reference>
<dbReference type="GO" id="GO:0016491">
    <property type="term" value="F:oxidoreductase activity"/>
    <property type="evidence" value="ECO:0007669"/>
    <property type="project" value="UniProtKB-KW"/>
</dbReference>
<feature type="region of interest" description="Disordered" evidence="1">
    <location>
        <begin position="78"/>
        <end position="106"/>
    </location>
</feature>
<dbReference type="InterPro" id="IPR012171">
    <property type="entry name" value="Fatty_acid_desaturase"/>
</dbReference>
<dbReference type="InterPro" id="IPR005804">
    <property type="entry name" value="FA_desaturase_dom"/>
</dbReference>
<accession>A0ABW3BBD1</accession>
<gene>
    <name evidence="4" type="ORF">ACFQZU_03600</name>
</gene>
<name>A0ABW3BBD1_9ACTN</name>
<keyword evidence="4" id="KW-0560">Oxidoreductase</keyword>
<dbReference type="SUPFAM" id="SSF50249">
    <property type="entry name" value="Nucleic acid-binding proteins"/>
    <property type="match status" value="1"/>
</dbReference>
<keyword evidence="2" id="KW-1133">Transmembrane helix</keyword>
<sequence length="437" mass="47401">MPYGTVQRCDPETGVGRITPDDGTADLPFRADAGSEEAGRFTEGRRVAYLLGQGPSGPQAEELHVLEAQEQVPEPALVGAVGGEPSPAPTRGDGGGSRPARRGSDYAELSREVKAAGLLNRRPLSYAVRIGLTLLLLAAGWGAFVLIGASWWQMLTAAFLGVVFTQTAFIGHDAGHQQISSSKRVNDFIGRLHGNLLVGLSYGWWNSKHNRHHAHPNEVDRDPDIAGNAIAFTEEQTRARTGVGVWVARSQAWLFFPMLLLEGINLHVASVRALFGGSTAARGAKLTEAGLLLTHLVGYLAAVFLVLSPLQAVAFIAVHQGVFGLYMGCSFAPNHKGMPIFAKGEKVDFLRRQVLTSRNIRGGRLTDVALGGLNYQVEHHLFPSMPRPSLPRVQPLVRDFCARHGIDYYETSLVDSYVQVLRHLHTVGGSLRPELEY</sequence>
<dbReference type="PANTHER" id="PTHR19353">
    <property type="entry name" value="FATTY ACID DESATURASE 2"/>
    <property type="match status" value="1"/>
</dbReference>
<dbReference type="CDD" id="cd03506">
    <property type="entry name" value="Delta6-FADS-like"/>
    <property type="match status" value="1"/>
</dbReference>